<dbReference type="SUPFAM" id="SSF56925">
    <property type="entry name" value="OMPA-like"/>
    <property type="match status" value="1"/>
</dbReference>
<evidence type="ECO:0008006" key="4">
    <source>
        <dbReference type="Google" id="ProtNLM"/>
    </source>
</evidence>
<dbReference type="Gene3D" id="2.40.160.20">
    <property type="match status" value="1"/>
</dbReference>
<reference evidence="2" key="1">
    <citation type="submission" date="2020-10" db="EMBL/GenBank/DDBJ databases">
        <authorList>
            <person name="Castelo-Branco R."/>
            <person name="Eusebio N."/>
            <person name="Adriana R."/>
            <person name="Vieira A."/>
            <person name="Brugerolle De Fraissinette N."/>
            <person name="Rezende De Castro R."/>
            <person name="Schneider M.P."/>
            <person name="Vasconcelos V."/>
            <person name="Leao P.N."/>
        </authorList>
    </citation>
    <scope>NUCLEOTIDE SEQUENCE</scope>
    <source>
        <strain evidence="2">LEGE 07310</strain>
    </source>
</reference>
<dbReference type="EMBL" id="JADEXG010000001">
    <property type="protein sequence ID" value="MBE9075763.1"/>
    <property type="molecule type" value="Genomic_DNA"/>
</dbReference>
<keyword evidence="1" id="KW-0732">Signal</keyword>
<organism evidence="2 3">
    <name type="scientific">Vasconcelosia minhoensis LEGE 07310</name>
    <dbReference type="NCBI Taxonomy" id="915328"/>
    <lineage>
        <taxon>Bacteria</taxon>
        <taxon>Bacillati</taxon>
        <taxon>Cyanobacteriota</taxon>
        <taxon>Cyanophyceae</taxon>
        <taxon>Nodosilineales</taxon>
        <taxon>Cymatolegaceae</taxon>
        <taxon>Vasconcelosia</taxon>
        <taxon>Vasconcelosia minhoensis</taxon>
    </lineage>
</organism>
<evidence type="ECO:0000256" key="1">
    <source>
        <dbReference type="SAM" id="SignalP"/>
    </source>
</evidence>
<feature type="signal peptide" evidence="1">
    <location>
        <begin position="1"/>
        <end position="24"/>
    </location>
</feature>
<dbReference type="Proteomes" id="UP000636505">
    <property type="component" value="Unassembled WGS sequence"/>
</dbReference>
<evidence type="ECO:0000313" key="2">
    <source>
        <dbReference type="EMBL" id="MBE9075763.1"/>
    </source>
</evidence>
<evidence type="ECO:0000313" key="3">
    <source>
        <dbReference type="Proteomes" id="UP000636505"/>
    </source>
</evidence>
<feature type="chain" id="PRO_5035316899" description="Outer membrane protein beta-barrel domain-containing protein" evidence="1">
    <location>
        <begin position="25"/>
        <end position="284"/>
    </location>
</feature>
<protein>
    <recommendedName>
        <fullName evidence="4">Outer membrane protein beta-barrel domain-containing protein</fullName>
    </recommendedName>
</protein>
<accession>A0A8J7AE82</accession>
<sequence length="284" mass="28950">MTLSSRFLGATGFVLLTVVGSQLAANAQVAEPASPNLSALDQRLSAFKEPTKPAQLAHQPVSEPLDLEPAAAEATQSGEPQVAELPAEPAEAVSVTAEPLTPAEIEPQMAVTDSVDRTVTEANEVAQLPTPADETDEVAQFPGPIAGGNTSFVGIGGNIGLGDDGAPGGDPAFAVISKIAFTNRLAVRPSALIGDDASFLIPVTYRFGQVLPDVGQFDLQPYAGAGVGFSVGDDSEIAGLISAGLDVPISNQFTANGQANLSIGDDTGFGVTLGVGYNFSNLFQ</sequence>
<dbReference type="RefSeq" id="WP_193904424.1">
    <property type="nucleotide sequence ID" value="NZ_JADEXG010000001.1"/>
</dbReference>
<proteinExistence type="predicted"/>
<dbReference type="InterPro" id="IPR011250">
    <property type="entry name" value="OMP/PagP_B-barrel"/>
</dbReference>
<dbReference type="AlphaFoldDB" id="A0A8J7AE82"/>
<gene>
    <name evidence="2" type="ORF">IQ241_00345</name>
</gene>
<comment type="caution">
    <text evidence="2">The sequence shown here is derived from an EMBL/GenBank/DDBJ whole genome shotgun (WGS) entry which is preliminary data.</text>
</comment>
<name>A0A8J7AE82_9CYAN</name>
<keyword evidence="3" id="KW-1185">Reference proteome</keyword>